<evidence type="ECO:0000259" key="1">
    <source>
        <dbReference type="PROSITE" id="PS50113"/>
    </source>
</evidence>
<dbReference type="NCBIfam" id="TIGR00254">
    <property type="entry name" value="GGDEF"/>
    <property type="match status" value="1"/>
</dbReference>
<dbReference type="Pfam" id="PF00563">
    <property type="entry name" value="EAL"/>
    <property type="match status" value="1"/>
</dbReference>
<dbReference type="PROSITE" id="PS50883">
    <property type="entry name" value="EAL"/>
    <property type="match status" value="1"/>
</dbReference>
<dbReference type="RefSeq" id="WP_106060388.1">
    <property type="nucleotide sequence ID" value="NZ_PVXQ01000028.1"/>
</dbReference>
<dbReference type="Pfam" id="PF00990">
    <property type="entry name" value="GGDEF"/>
    <property type="match status" value="1"/>
</dbReference>
<dbReference type="Gene3D" id="2.10.70.100">
    <property type="match status" value="1"/>
</dbReference>
<evidence type="ECO:0000259" key="2">
    <source>
        <dbReference type="PROSITE" id="PS50883"/>
    </source>
</evidence>
<dbReference type="InterPro" id="IPR001610">
    <property type="entry name" value="PAC"/>
</dbReference>
<dbReference type="InterPro" id="IPR035965">
    <property type="entry name" value="PAS-like_dom_sf"/>
</dbReference>
<dbReference type="InterPro" id="IPR043128">
    <property type="entry name" value="Rev_trsase/Diguanyl_cyclase"/>
</dbReference>
<dbReference type="SMART" id="SM00267">
    <property type="entry name" value="GGDEF"/>
    <property type="match status" value="1"/>
</dbReference>
<dbReference type="SUPFAM" id="SSF141868">
    <property type="entry name" value="EAL domain-like"/>
    <property type="match status" value="1"/>
</dbReference>
<reference evidence="4 5" key="1">
    <citation type="submission" date="2018-03" db="EMBL/GenBank/DDBJ databases">
        <title>Genome sequence of Clostridium vincentii DSM 10228.</title>
        <authorList>
            <person name="Poehlein A."/>
            <person name="Daniel R."/>
        </authorList>
    </citation>
    <scope>NUCLEOTIDE SEQUENCE [LARGE SCALE GENOMIC DNA]</scope>
    <source>
        <strain evidence="4 5">DSM 10228</strain>
    </source>
</reference>
<feature type="domain" description="GGDEF" evidence="3">
    <location>
        <begin position="328"/>
        <end position="461"/>
    </location>
</feature>
<gene>
    <name evidence="4" type="primary">cph2_8</name>
    <name evidence="4" type="ORF">CLVI_24530</name>
</gene>
<dbReference type="Gene3D" id="3.20.20.450">
    <property type="entry name" value="EAL domain"/>
    <property type="match status" value="1"/>
</dbReference>
<dbReference type="SUPFAM" id="SSF55785">
    <property type="entry name" value="PYP-like sensor domain (PAS domain)"/>
    <property type="match status" value="2"/>
</dbReference>
<dbReference type="Pfam" id="PF08447">
    <property type="entry name" value="PAS_3"/>
    <property type="match status" value="1"/>
</dbReference>
<dbReference type="InterPro" id="IPR000014">
    <property type="entry name" value="PAS"/>
</dbReference>
<keyword evidence="5" id="KW-1185">Reference proteome</keyword>
<feature type="domain" description="PAC" evidence="1">
    <location>
        <begin position="243"/>
        <end position="296"/>
    </location>
</feature>
<dbReference type="InterPro" id="IPR013655">
    <property type="entry name" value="PAS_fold_3"/>
</dbReference>
<dbReference type="InterPro" id="IPR035919">
    <property type="entry name" value="EAL_sf"/>
</dbReference>
<dbReference type="InterPro" id="IPR052155">
    <property type="entry name" value="Biofilm_reg_signaling"/>
</dbReference>
<dbReference type="PROSITE" id="PS50113">
    <property type="entry name" value="PAC"/>
    <property type="match status" value="1"/>
</dbReference>
<evidence type="ECO:0000313" key="5">
    <source>
        <dbReference type="Proteomes" id="UP000239471"/>
    </source>
</evidence>
<dbReference type="Gene3D" id="3.30.70.270">
    <property type="match status" value="1"/>
</dbReference>
<dbReference type="OrthoDB" id="9762141at2"/>
<dbReference type="PANTHER" id="PTHR44757:SF2">
    <property type="entry name" value="BIOFILM ARCHITECTURE MAINTENANCE PROTEIN MBAA"/>
    <property type="match status" value="1"/>
</dbReference>
<comment type="caution">
    <text evidence="4">The sequence shown here is derived from an EMBL/GenBank/DDBJ whole genome shotgun (WGS) entry which is preliminary data.</text>
</comment>
<dbReference type="FunFam" id="3.30.70.270:FF:000001">
    <property type="entry name" value="Diguanylate cyclase domain protein"/>
    <property type="match status" value="1"/>
</dbReference>
<dbReference type="CDD" id="cd00130">
    <property type="entry name" value="PAS"/>
    <property type="match status" value="1"/>
</dbReference>
<evidence type="ECO:0000313" key="4">
    <source>
        <dbReference type="EMBL" id="PRR81524.1"/>
    </source>
</evidence>
<dbReference type="AlphaFoldDB" id="A0A2T0BCA9"/>
<dbReference type="InterPro" id="IPR029787">
    <property type="entry name" value="Nucleotide_cyclase"/>
</dbReference>
<protein>
    <submittedName>
        <fullName evidence="4">Phytochrome-like protein cph2</fullName>
    </submittedName>
</protein>
<dbReference type="PANTHER" id="PTHR44757">
    <property type="entry name" value="DIGUANYLATE CYCLASE DGCP"/>
    <property type="match status" value="1"/>
</dbReference>
<name>A0A2T0BCA9_9CLOT</name>
<dbReference type="Proteomes" id="UP000239471">
    <property type="component" value="Unassembled WGS sequence"/>
</dbReference>
<dbReference type="CDD" id="cd01949">
    <property type="entry name" value="GGDEF"/>
    <property type="match status" value="1"/>
</dbReference>
<proteinExistence type="predicted"/>
<dbReference type="Gene3D" id="3.30.450.20">
    <property type="entry name" value="PAS domain"/>
    <property type="match status" value="2"/>
</dbReference>
<feature type="domain" description="EAL" evidence="2">
    <location>
        <begin position="470"/>
        <end position="724"/>
    </location>
</feature>
<dbReference type="PROSITE" id="PS50887">
    <property type="entry name" value="GGDEF"/>
    <property type="match status" value="1"/>
</dbReference>
<sequence>MGYFGEFDKSIIENMISAFIYCKIITDEKGTPIDYKYIKVNKYYESYTGLSGKNVIGKRFKEVVPKSEDEKFNWVEFYGNVALTGKSAYTEQFSKTYDKWLQVKAYCPREGFFVAIYTDITDFKQKEQDLIEKNHKFSQLYEKIVDSEEELRQQVEEVNKMYTIVTESENKLKRSQELGQIGNWEIDLNTGLSWGSEVCDRLNGFNEKQQKLKHKDFLRYVHKEDRENLDKAFNILVKGNKKMDVEYRLIRADNNKVIYINSIAELELDSKGKPTRILGISRDITNVKEKELTIIHMAYHDFLTDLPNRSFFIDKLKNALSLSGSKNSKVAVIFLDLDNFKKINDTLGHSIGDKLLIKVAERISSCMRKDDILARLGGDEFSVLIENVKNKDEIIPLIEKINTVFEDPFNINNNLINLTVSMGISVYPDDGQTVGALLKNADMAMYKAKYLGKDTFMLFNIKMKEELTRKVKIESMIPIALKNNEFILYYQPQYETKTGKLRGFEALIRWNSPELGFLNPLEFISIAEESGLIVQIGEWVLKTAAIMGKKISEIYDTQVMMSVNISPIQLKQKNFVNLVIEAISNSGINPKLLELEVTEGVLIDSYDNSIEILNKLKEIGISIALDDFGTGYSSLSYLKKLPINVLKIDKCFIDEIESRDNENTFVETIVSLAHKLNIETLAEGVENEEQLKYLEKAQCYTIQGYYFSKPVPESMIEGIIKRNNDLLKA</sequence>
<dbReference type="SUPFAM" id="SSF55073">
    <property type="entry name" value="Nucleotide cyclase"/>
    <property type="match status" value="1"/>
</dbReference>
<dbReference type="InterPro" id="IPR000160">
    <property type="entry name" value="GGDEF_dom"/>
</dbReference>
<dbReference type="InterPro" id="IPR001633">
    <property type="entry name" value="EAL_dom"/>
</dbReference>
<dbReference type="InterPro" id="IPR000700">
    <property type="entry name" value="PAS-assoc_C"/>
</dbReference>
<dbReference type="EMBL" id="PVXQ01000028">
    <property type="protein sequence ID" value="PRR81524.1"/>
    <property type="molecule type" value="Genomic_DNA"/>
</dbReference>
<accession>A0A2T0BCA9</accession>
<dbReference type="SMART" id="SM00086">
    <property type="entry name" value="PAC"/>
    <property type="match status" value="1"/>
</dbReference>
<evidence type="ECO:0000259" key="3">
    <source>
        <dbReference type="PROSITE" id="PS50887"/>
    </source>
</evidence>
<dbReference type="SMART" id="SM00052">
    <property type="entry name" value="EAL"/>
    <property type="match status" value="1"/>
</dbReference>
<organism evidence="4 5">
    <name type="scientific">Clostridium vincentii</name>
    <dbReference type="NCBI Taxonomy" id="52704"/>
    <lineage>
        <taxon>Bacteria</taxon>
        <taxon>Bacillati</taxon>
        <taxon>Bacillota</taxon>
        <taxon>Clostridia</taxon>
        <taxon>Eubacteriales</taxon>
        <taxon>Clostridiaceae</taxon>
        <taxon>Clostridium</taxon>
    </lineage>
</organism>
<dbReference type="CDD" id="cd01948">
    <property type="entry name" value="EAL"/>
    <property type="match status" value="1"/>
</dbReference>